<feature type="transmembrane region" description="Helical" evidence="1">
    <location>
        <begin position="40"/>
        <end position="63"/>
    </location>
</feature>
<keyword evidence="3" id="KW-1185">Reference proteome</keyword>
<feature type="transmembrane region" description="Helical" evidence="1">
    <location>
        <begin position="118"/>
        <end position="140"/>
    </location>
</feature>
<keyword evidence="1" id="KW-0472">Membrane</keyword>
<dbReference type="EMBL" id="LT934121">
    <property type="protein sequence ID" value="VAI43059.1"/>
    <property type="molecule type" value="Genomic_DNA"/>
</dbReference>
<accession>A0A9R1AWR7</accession>
<keyword evidence="1" id="KW-1133">Transmembrane helix</keyword>
<gene>
    <name evidence="2" type="ORF">TRITD_6Av1G024960</name>
</gene>
<dbReference type="Gramene" id="TRITD6Av1G024960.1">
    <property type="protein sequence ID" value="TRITD6Av1G024960.1"/>
    <property type="gene ID" value="TRITD6Av1G024960"/>
</dbReference>
<dbReference type="Proteomes" id="UP000324705">
    <property type="component" value="Chromosome 6A"/>
</dbReference>
<organism evidence="2 3">
    <name type="scientific">Triticum turgidum subsp. durum</name>
    <name type="common">Durum wheat</name>
    <name type="synonym">Triticum durum</name>
    <dbReference type="NCBI Taxonomy" id="4567"/>
    <lineage>
        <taxon>Eukaryota</taxon>
        <taxon>Viridiplantae</taxon>
        <taxon>Streptophyta</taxon>
        <taxon>Embryophyta</taxon>
        <taxon>Tracheophyta</taxon>
        <taxon>Spermatophyta</taxon>
        <taxon>Magnoliopsida</taxon>
        <taxon>Liliopsida</taxon>
        <taxon>Poales</taxon>
        <taxon>Poaceae</taxon>
        <taxon>BOP clade</taxon>
        <taxon>Pooideae</taxon>
        <taxon>Triticodae</taxon>
        <taxon>Triticeae</taxon>
        <taxon>Triticinae</taxon>
        <taxon>Triticum</taxon>
    </lineage>
</organism>
<evidence type="ECO:0000313" key="2">
    <source>
        <dbReference type="EMBL" id="VAI43059.1"/>
    </source>
</evidence>
<proteinExistence type="predicted"/>
<feature type="transmembrane region" description="Helical" evidence="1">
    <location>
        <begin position="152"/>
        <end position="170"/>
    </location>
</feature>
<dbReference type="OMA" id="FPCAVAF"/>
<dbReference type="AlphaFoldDB" id="A0A9R1AWR7"/>
<evidence type="ECO:0000313" key="3">
    <source>
        <dbReference type="Proteomes" id="UP000324705"/>
    </source>
</evidence>
<evidence type="ECO:0000256" key="1">
    <source>
        <dbReference type="SAM" id="Phobius"/>
    </source>
</evidence>
<reference evidence="2 3" key="1">
    <citation type="submission" date="2017-09" db="EMBL/GenBank/DDBJ databases">
        <authorList>
            <consortium name="International Durum Wheat Genome Sequencing Consortium (IDWGSC)"/>
            <person name="Milanesi L."/>
        </authorList>
    </citation>
    <scope>NUCLEOTIDE SEQUENCE [LARGE SCALE GENOMIC DNA]</scope>
    <source>
        <strain evidence="3">cv. Svevo</strain>
    </source>
</reference>
<name>A0A9R1AWR7_TRITD</name>
<protein>
    <submittedName>
        <fullName evidence="2">Uncharacterized protein</fullName>
    </submittedName>
</protein>
<sequence>MAFEAEVSRLAARSSQLAGAGEDGGGGTARSRAARAAADAMVYLFVCTICVLSAATFPCAVAFRACGGNCSVAAAILFYSGMLSLLLRVPAMMLFFLRAAGSEVKDDAVEDRFRGWPLHRTAVPIWRFFVVAMSVEFIGLVLQTCGFEEVSYLLRAAALLCKLLVIVLFCNRAAVALWRMNPRQPAAVAAVVYWVCAE</sequence>
<keyword evidence="1" id="KW-0812">Transmembrane</keyword>
<feature type="transmembrane region" description="Helical" evidence="1">
    <location>
        <begin position="75"/>
        <end position="97"/>
    </location>
</feature>